<dbReference type="AlphaFoldDB" id="A0A0C9X4N1"/>
<evidence type="ECO:0000313" key="1">
    <source>
        <dbReference type="EMBL" id="KIJ92571.1"/>
    </source>
</evidence>
<protein>
    <submittedName>
        <fullName evidence="1">Uncharacterized protein</fullName>
    </submittedName>
</protein>
<sequence>MSGIFTNGQTLVVTTTGPGKLNLLSYQSNGGVVNVIGSVSTSKAGETRFLISHSYTFERFAFYWDGAGEAVYGIGASLLRQPVGRSWSNASLASWGSPAITTADVSVQVKTAVNRDNQITAFIIPDLI</sequence>
<evidence type="ECO:0000313" key="2">
    <source>
        <dbReference type="Proteomes" id="UP000054477"/>
    </source>
</evidence>
<dbReference type="HOGENOM" id="CLU_162842_0_0_1"/>
<dbReference type="EMBL" id="KN838901">
    <property type="protein sequence ID" value="KIJ92571.1"/>
    <property type="molecule type" value="Genomic_DNA"/>
</dbReference>
<organism evidence="1 2">
    <name type="scientific">Laccaria amethystina LaAM-08-1</name>
    <dbReference type="NCBI Taxonomy" id="1095629"/>
    <lineage>
        <taxon>Eukaryota</taxon>
        <taxon>Fungi</taxon>
        <taxon>Dikarya</taxon>
        <taxon>Basidiomycota</taxon>
        <taxon>Agaricomycotina</taxon>
        <taxon>Agaricomycetes</taxon>
        <taxon>Agaricomycetidae</taxon>
        <taxon>Agaricales</taxon>
        <taxon>Agaricineae</taxon>
        <taxon>Hydnangiaceae</taxon>
        <taxon>Laccaria</taxon>
    </lineage>
</organism>
<proteinExistence type="predicted"/>
<keyword evidence="2" id="KW-1185">Reference proteome</keyword>
<reference evidence="2" key="2">
    <citation type="submission" date="2015-01" db="EMBL/GenBank/DDBJ databases">
        <title>Evolutionary Origins and Diversification of the Mycorrhizal Mutualists.</title>
        <authorList>
            <consortium name="DOE Joint Genome Institute"/>
            <consortium name="Mycorrhizal Genomics Consortium"/>
            <person name="Kohler A."/>
            <person name="Kuo A."/>
            <person name="Nagy L.G."/>
            <person name="Floudas D."/>
            <person name="Copeland A."/>
            <person name="Barry K.W."/>
            <person name="Cichocki N."/>
            <person name="Veneault-Fourrey C."/>
            <person name="LaButti K."/>
            <person name="Lindquist E.A."/>
            <person name="Lipzen A."/>
            <person name="Lundell T."/>
            <person name="Morin E."/>
            <person name="Murat C."/>
            <person name="Riley R."/>
            <person name="Ohm R."/>
            <person name="Sun H."/>
            <person name="Tunlid A."/>
            <person name="Henrissat B."/>
            <person name="Grigoriev I.V."/>
            <person name="Hibbett D.S."/>
            <person name="Martin F."/>
        </authorList>
    </citation>
    <scope>NUCLEOTIDE SEQUENCE [LARGE SCALE GENOMIC DNA]</scope>
    <source>
        <strain evidence="2">LaAM-08-1</strain>
    </source>
</reference>
<dbReference type="OrthoDB" id="3218528at2759"/>
<dbReference type="Proteomes" id="UP000054477">
    <property type="component" value="Unassembled WGS sequence"/>
</dbReference>
<reference evidence="1 2" key="1">
    <citation type="submission" date="2014-04" db="EMBL/GenBank/DDBJ databases">
        <authorList>
            <consortium name="DOE Joint Genome Institute"/>
            <person name="Kuo A."/>
            <person name="Kohler A."/>
            <person name="Nagy L.G."/>
            <person name="Floudas D."/>
            <person name="Copeland A."/>
            <person name="Barry K.W."/>
            <person name="Cichocki N."/>
            <person name="Veneault-Fourrey C."/>
            <person name="LaButti K."/>
            <person name="Lindquist E.A."/>
            <person name="Lipzen A."/>
            <person name="Lundell T."/>
            <person name="Morin E."/>
            <person name="Murat C."/>
            <person name="Sun H."/>
            <person name="Tunlid A."/>
            <person name="Henrissat B."/>
            <person name="Grigoriev I.V."/>
            <person name="Hibbett D.S."/>
            <person name="Martin F."/>
            <person name="Nordberg H.P."/>
            <person name="Cantor M.N."/>
            <person name="Hua S.X."/>
        </authorList>
    </citation>
    <scope>NUCLEOTIDE SEQUENCE [LARGE SCALE GENOMIC DNA]</scope>
    <source>
        <strain evidence="1 2">LaAM-08-1</strain>
    </source>
</reference>
<gene>
    <name evidence="1" type="ORF">K443DRAFT_13511</name>
</gene>
<name>A0A0C9X4N1_9AGAR</name>
<accession>A0A0C9X4N1</accession>